<dbReference type="EMBL" id="WWCN01000004">
    <property type="protein sequence ID" value="MYM22615.1"/>
    <property type="molecule type" value="Genomic_DNA"/>
</dbReference>
<dbReference type="PROSITE" id="PS51007">
    <property type="entry name" value="CYTC"/>
    <property type="match status" value="2"/>
</dbReference>
<name>A0A6L8K6N0_9BURK</name>
<proteinExistence type="predicted"/>
<dbReference type="Proteomes" id="UP000479335">
    <property type="component" value="Unassembled WGS sequence"/>
</dbReference>
<evidence type="ECO:0000256" key="4">
    <source>
        <dbReference type="PROSITE-ProRule" id="PRU00433"/>
    </source>
</evidence>
<dbReference type="Gene3D" id="1.10.760.10">
    <property type="entry name" value="Cytochrome c-like domain"/>
    <property type="match status" value="2"/>
</dbReference>
<organism evidence="7 8">
    <name type="scientific">Duganella flavida</name>
    <dbReference type="NCBI Taxonomy" id="2692175"/>
    <lineage>
        <taxon>Bacteria</taxon>
        <taxon>Pseudomonadati</taxon>
        <taxon>Pseudomonadota</taxon>
        <taxon>Betaproteobacteria</taxon>
        <taxon>Burkholderiales</taxon>
        <taxon>Oxalobacteraceae</taxon>
        <taxon>Telluria group</taxon>
        <taxon>Duganella</taxon>
    </lineage>
</organism>
<evidence type="ECO:0000256" key="1">
    <source>
        <dbReference type="ARBA" id="ARBA00022617"/>
    </source>
</evidence>
<evidence type="ECO:0000259" key="6">
    <source>
        <dbReference type="PROSITE" id="PS51007"/>
    </source>
</evidence>
<dbReference type="InterPro" id="IPR036909">
    <property type="entry name" value="Cyt_c-like_dom_sf"/>
</dbReference>
<sequence>MRLKILIGAMMGLATISMAAGTEASAADLLSQQCVACHAVAKPDKVSLERLWDRKGPDLYYAGNKFNKPWLVSWLQNPSTIRASGVMYAKAVKASGDKSVDLVDLAQVPAHPKLSAADAATAADLLMALKVDGLVTAGAFKGEPGGSMAPMLFSKLRGCTSCHTAKSGDKPTSGPEMYTAGDRLQPDFVHAYISNPQKFDAHTWMPTLGLTDPDLQKLTAYISTLKEKK</sequence>
<evidence type="ECO:0000256" key="3">
    <source>
        <dbReference type="ARBA" id="ARBA00023004"/>
    </source>
</evidence>
<protein>
    <submittedName>
        <fullName evidence="7">C-type cytochrome</fullName>
    </submittedName>
</protein>
<evidence type="ECO:0000313" key="8">
    <source>
        <dbReference type="Proteomes" id="UP000479335"/>
    </source>
</evidence>
<evidence type="ECO:0000313" key="7">
    <source>
        <dbReference type="EMBL" id="MYM22615.1"/>
    </source>
</evidence>
<dbReference type="GO" id="GO:0009055">
    <property type="term" value="F:electron transfer activity"/>
    <property type="evidence" value="ECO:0007669"/>
    <property type="project" value="InterPro"/>
</dbReference>
<dbReference type="Pfam" id="PF00034">
    <property type="entry name" value="Cytochrom_C"/>
    <property type="match status" value="1"/>
</dbReference>
<feature type="signal peptide" evidence="5">
    <location>
        <begin position="1"/>
        <end position="19"/>
    </location>
</feature>
<evidence type="ECO:0000256" key="5">
    <source>
        <dbReference type="SAM" id="SignalP"/>
    </source>
</evidence>
<gene>
    <name evidence="7" type="ORF">GTP46_08150</name>
</gene>
<dbReference type="GO" id="GO:0046872">
    <property type="term" value="F:metal ion binding"/>
    <property type="evidence" value="ECO:0007669"/>
    <property type="project" value="UniProtKB-KW"/>
</dbReference>
<keyword evidence="3 4" id="KW-0408">Iron</keyword>
<feature type="domain" description="Cytochrome c" evidence="6">
    <location>
        <begin position="144"/>
        <end position="226"/>
    </location>
</feature>
<dbReference type="RefSeq" id="WP_161006114.1">
    <property type="nucleotide sequence ID" value="NZ_WWCN01000004.1"/>
</dbReference>
<comment type="caution">
    <text evidence="7">The sequence shown here is derived from an EMBL/GenBank/DDBJ whole genome shotgun (WGS) entry which is preliminary data.</text>
</comment>
<feature type="domain" description="Cytochrome c" evidence="6">
    <location>
        <begin position="16"/>
        <end position="110"/>
    </location>
</feature>
<keyword evidence="1 4" id="KW-0349">Heme</keyword>
<keyword evidence="5" id="KW-0732">Signal</keyword>
<dbReference type="InterPro" id="IPR009056">
    <property type="entry name" value="Cyt_c-like_dom"/>
</dbReference>
<dbReference type="AlphaFoldDB" id="A0A6L8K6N0"/>
<accession>A0A6L8K6N0</accession>
<reference evidence="7 8" key="1">
    <citation type="submission" date="2019-12" db="EMBL/GenBank/DDBJ databases">
        <title>Novel species isolated from a subtropical stream in China.</title>
        <authorList>
            <person name="Lu H."/>
        </authorList>
    </citation>
    <scope>NUCLEOTIDE SEQUENCE [LARGE SCALE GENOMIC DNA]</scope>
    <source>
        <strain evidence="7 8">FT135W</strain>
    </source>
</reference>
<keyword evidence="8" id="KW-1185">Reference proteome</keyword>
<feature type="chain" id="PRO_5026946374" evidence="5">
    <location>
        <begin position="20"/>
        <end position="229"/>
    </location>
</feature>
<dbReference type="SUPFAM" id="SSF46626">
    <property type="entry name" value="Cytochrome c"/>
    <property type="match status" value="2"/>
</dbReference>
<evidence type="ECO:0000256" key="2">
    <source>
        <dbReference type="ARBA" id="ARBA00022723"/>
    </source>
</evidence>
<keyword evidence="2 4" id="KW-0479">Metal-binding</keyword>
<dbReference type="GO" id="GO:0020037">
    <property type="term" value="F:heme binding"/>
    <property type="evidence" value="ECO:0007669"/>
    <property type="project" value="InterPro"/>
</dbReference>